<keyword evidence="3" id="KW-0378">Hydrolase</keyword>
<gene>
    <name evidence="3" type="ORF">TM35_000161710</name>
</gene>
<dbReference type="Proteomes" id="UP000192257">
    <property type="component" value="Unassembled WGS sequence"/>
</dbReference>
<feature type="region of interest" description="Disordered" evidence="1">
    <location>
        <begin position="330"/>
        <end position="376"/>
    </location>
</feature>
<keyword evidence="4" id="KW-1185">Reference proteome</keyword>
<dbReference type="OrthoDB" id="253096at2759"/>
<dbReference type="InterPro" id="IPR008984">
    <property type="entry name" value="SMAD_FHA_dom_sf"/>
</dbReference>
<evidence type="ECO:0000313" key="4">
    <source>
        <dbReference type="Proteomes" id="UP000192257"/>
    </source>
</evidence>
<dbReference type="InterPro" id="IPR000253">
    <property type="entry name" value="FHA_dom"/>
</dbReference>
<dbReference type="RefSeq" id="XP_028882599.1">
    <property type="nucleotide sequence ID" value="XM_029026043.1"/>
</dbReference>
<comment type="caution">
    <text evidence="3">The sequence shown here is derived from an EMBL/GenBank/DDBJ whole genome shotgun (WGS) entry which is preliminary data.</text>
</comment>
<evidence type="ECO:0000259" key="2">
    <source>
        <dbReference type="PROSITE" id="PS50006"/>
    </source>
</evidence>
<dbReference type="SUPFAM" id="SSF49879">
    <property type="entry name" value="SMAD/FHA domain"/>
    <property type="match status" value="1"/>
</dbReference>
<dbReference type="PROSITE" id="PS50006">
    <property type="entry name" value="FHA_DOMAIN"/>
    <property type="match status" value="1"/>
</dbReference>
<keyword evidence="3" id="KW-0547">Nucleotide-binding</keyword>
<dbReference type="GeneID" id="39985823"/>
<dbReference type="CDD" id="cd00060">
    <property type="entry name" value="FHA"/>
    <property type="match status" value="1"/>
</dbReference>
<dbReference type="GO" id="GO:0004386">
    <property type="term" value="F:helicase activity"/>
    <property type="evidence" value="ECO:0007669"/>
    <property type="project" value="UniProtKB-KW"/>
</dbReference>
<dbReference type="Gene3D" id="2.60.200.20">
    <property type="match status" value="1"/>
</dbReference>
<feature type="region of interest" description="Disordered" evidence="1">
    <location>
        <begin position="274"/>
        <end position="311"/>
    </location>
</feature>
<keyword evidence="3" id="KW-0347">Helicase</keyword>
<feature type="compositionally biased region" description="Polar residues" evidence="1">
    <location>
        <begin position="335"/>
        <end position="358"/>
    </location>
</feature>
<dbReference type="VEuPathDB" id="TriTrypDB:TM35_000161710"/>
<reference evidence="3 4" key="1">
    <citation type="submission" date="2017-03" db="EMBL/GenBank/DDBJ databases">
        <title>An alternative strategy for trypanosome survival in the mammalian bloodstream revealed through genome and transcriptome analysis of the ubiquitous bovine parasite Trypanosoma (Megatrypanum) theileri.</title>
        <authorList>
            <person name="Kelly S."/>
            <person name="Ivens A."/>
            <person name="Mott A."/>
            <person name="O'Neill E."/>
            <person name="Emms D."/>
            <person name="Macleod O."/>
            <person name="Voorheis P."/>
            <person name="Matthews J."/>
            <person name="Matthews K."/>
            <person name="Carrington M."/>
        </authorList>
    </citation>
    <scope>NUCLEOTIDE SEQUENCE [LARGE SCALE GENOMIC DNA]</scope>
    <source>
        <strain evidence="3">Edinburgh</strain>
    </source>
</reference>
<dbReference type="AlphaFoldDB" id="A0A1X0NVL4"/>
<organism evidence="3 4">
    <name type="scientific">Trypanosoma theileri</name>
    <dbReference type="NCBI Taxonomy" id="67003"/>
    <lineage>
        <taxon>Eukaryota</taxon>
        <taxon>Discoba</taxon>
        <taxon>Euglenozoa</taxon>
        <taxon>Kinetoplastea</taxon>
        <taxon>Metakinetoplastina</taxon>
        <taxon>Trypanosomatida</taxon>
        <taxon>Trypanosomatidae</taxon>
        <taxon>Trypanosoma</taxon>
    </lineage>
</organism>
<protein>
    <submittedName>
        <fullName evidence="3">Putative helicase ARIP4 isoform X3</fullName>
    </submittedName>
</protein>
<proteinExistence type="predicted"/>
<sequence>MEVAIVGVYNLSRLSAFGGITAVPGRSSAAFIKETEVMPSYVRHASVDKHKRCRLIARFFCRKDGTIVASGNKGKESNRPSSLPAFLIIPLGRDPLGGNSGVIAYKVAAQGSLLSRRHCVLQLSSSNALHIPHTSHEWCALTVRDCGSLNGTFVNGRRLASGAVSTPVIFDPCDINAGNEPLLTLELGAGAKLIAGDSLSSSQVQLRFHVFVRCLFVREEAGWIQRRLEGSCVNMASEYVTSVCTKDIHWDVKRDERLRKDENSLEQGLVLKNELDSTSNRNNSDIMSSVYPREVSSNDSQHSIRKEYNNDKKSEISPFSISLIYGSESGKKENQTLTSPPRGFTNTHVTPDPLTTSNDSKHIEEEKEEEEKEKSHVIIKNKDPVVVVPESDMGNNTHELMPRVNIEKPEGNLSISNYSVSEKIPIQEQQDNPIEETVLNLSPVLVKKKKVLTESPDMHDSLSNRYTRGNLAPSAVMVSEFSAGETLPPHNLQSLVDFKAMGNNIVPLQGVKNISEAIEKKASTAQEYLPHNNCRPESESLSLPTSQDDRVIALPRHCVVKQEMSPEDENCVTVNNSPPSVDSQVSNVAAVSNMIPSLRTPTKCLKKRKRANDVKETLKCFMTEICEVPTKSFSSKPSKAAAVEVVVSAAAAAVLRSGLELGSLAVCNSERLSLINTSGEVNVKGDHLLRRENLSSVGDSENCITTNSTNSQVVVHESKSTDAELEGKKNVSSTSILNKQPNNIVVSHPVSCNNAKKVSRLKVAEKRRNRLACVLSAIDRYGDNLEYKNEKEDK</sequence>
<evidence type="ECO:0000313" key="3">
    <source>
        <dbReference type="EMBL" id="ORC88533.1"/>
    </source>
</evidence>
<feature type="domain" description="FHA" evidence="2">
    <location>
        <begin position="89"/>
        <end position="159"/>
    </location>
</feature>
<feature type="compositionally biased region" description="Polar residues" evidence="1">
    <location>
        <begin position="276"/>
        <end position="287"/>
    </location>
</feature>
<feature type="compositionally biased region" description="Basic and acidic residues" evidence="1">
    <location>
        <begin position="302"/>
        <end position="311"/>
    </location>
</feature>
<keyword evidence="3" id="KW-0067">ATP-binding</keyword>
<name>A0A1X0NVL4_9TRYP</name>
<dbReference type="EMBL" id="NBCO01000016">
    <property type="protein sequence ID" value="ORC88533.1"/>
    <property type="molecule type" value="Genomic_DNA"/>
</dbReference>
<accession>A0A1X0NVL4</accession>
<dbReference type="SMART" id="SM00240">
    <property type="entry name" value="FHA"/>
    <property type="match status" value="1"/>
</dbReference>
<dbReference type="Pfam" id="PF00498">
    <property type="entry name" value="FHA"/>
    <property type="match status" value="1"/>
</dbReference>
<evidence type="ECO:0000256" key="1">
    <source>
        <dbReference type="SAM" id="MobiDB-lite"/>
    </source>
</evidence>